<dbReference type="Pfam" id="PF08545">
    <property type="entry name" value="ACP_syn_III"/>
    <property type="match status" value="1"/>
</dbReference>
<dbReference type="SUPFAM" id="SSF53901">
    <property type="entry name" value="Thiolase-like"/>
    <property type="match status" value="1"/>
</dbReference>
<sequence>MTLDMLPGLVVRIMSVSTRTGTPERREVAMQDPRIRITHVGTYVPTRRVSNEDRLAEFGFDAEFLRKKLGIAMRAEKEPAEDTSDLCVAAFADIERRAKFSRSEIELCCVVTQNPDQKVPHTAAIVHHKLGLSKGCMTFDISQGCAGYVHALALASAMMERFGLKNALVFTSDPYSKIVDPNDKGTALIFGDAASVSLLSTSGAGYRLVDATFGTEPGTTECLHTRDGALKMDGASVLFHATHEVPASVRSLLAKNGKTLDDVGLVLLHPGSKRVVDLIRKSLQLDDAKVPFEIAEVGNTVSSSIPLVLQQHVSRKKHDLLMLSGFGVGFSWGTCILQLQNDEEKH</sequence>
<proteinExistence type="predicted"/>
<dbReference type="GO" id="GO:0044550">
    <property type="term" value="P:secondary metabolite biosynthetic process"/>
    <property type="evidence" value="ECO:0007669"/>
    <property type="project" value="TreeGrafter"/>
</dbReference>
<keyword evidence="1" id="KW-0808">Transferase</keyword>
<dbReference type="OrthoDB" id="9815506at2"/>
<keyword evidence="6" id="KW-1185">Reference proteome</keyword>
<comment type="caution">
    <text evidence="5">The sequence shown here is derived from an EMBL/GenBank/DDBJ whole genome shotgun (WGS) entry which is preliminary data.</text>
</comment>
<evidence type="ECO:0000256" key="2">
    <source>
        <dbReference type="ARBA" id="ARBA00023315"/>
    </source>
</evidence>
<accession>A0A6N7QAA6</accession>
<evidence type="ECO:0000313" key="6">
    <source>
        <dbReference type="Proteomes" id="UP000440224"/>
    </source>
</evidence>
<dbReference type="InterPro" id="IPR013751">
    <property type="entry name" value="ACP_syn_III_N"/>
</dbReference>
<organism evidence="5 6">
    <name type="scientific">Polyangium spumosum</name>
    <dbReference type="NCBI Taxonomy" id="889282"/>
    <lineage>
        <taxon>Bacteria</taxon>
        <taxon>Pseudomonadati</taxon>
        <taxon>Myxococcota</taxon>
        <taxon>Polyangia</taxon>
        <taxon>Polyangiales</taxon>
        <taxon>Polyangiaceae</taxon>
        <taxon>Polyangium</taxon>
    </lineage>
</organism>
<evidence type="ECO:0000313" key="5">
    <source>
        <dbReference type="EMBL" id="MRG97801.1"/>
    </source>
</evidence>
<dbReference type="InterPro" id="IPR016039">
    <property type="entry name" value="Thiolase-like"/>
</dbReference>
<protein>
    <submittedName>
        <fullName evidence="5">Ketoacyl-ACP synthase III</fullName>
    </submittedName>
</protein>
<dbReference type="InterPro" id="IPR013747">
    <property type="entry name" value="ACP_syn_III_C"/>
</dbReference>
<dbReference type="EMBL" id="WJIE01000021">
    <property type="protein sequence ID" value="MRG97801.1"/>
    <property type="molecule type" value="Genomic_DNA"/>
</dbReference>
<dbReference type="CDD" id="cd00830">
    <property type="entry name" value="KAS_III"/>
    <property type="match status" value="1"/>
</dbReference>
<dbReference type="PANTHER" id="PTHR34069:SF2">
    <property type="entry name" value="BETA-KETOACYL-[ACYL-CARRIER-PROTEIN] SYNTHASE III"/>
    <property type="match status" value="1"/>
</dbReference>
<dbReference type="PANTHER" id="PTHR34069">
    <property type="entry name" value="3-OXOACYL-[ACYL-CARRIER-PROTEIN] SYNTHASE 3"/>
    <property type="match status" value="1"/>
</dbReference>
<dbReference type="RefSeq" id="WP_153824580.1">
    <property type="nucleotide sequence ID" value="NZ_WJIE01000021.1"/>
</dbReference>
<dbReference type="AlphaFoldDB" id="A0A6N7QAA6"/>
<evidence type="ECO:0000259" key="4">
    <source>
        <dbReference type="Pfam" id="PF08545"/>
    </source>
</evidence>
<gene>
    <name evidence="5" type="ORF">GF068_38660</name>
</gene>
<dbReference type="Pfam" id="PF08541">
    <property type="entry name" value="ACP_syn_III_C"/>
    <property type="match status" value="1"/>
</dbReference>
<keyword evidence="2" id="KW-0012">Acyltransferase</keyword>
<evidence type="ECO:0000259" key="3">
    <source>
        <dbReference type="Pfam" id="PF08541"/>
    </source>
</evidence>
<dbReference type="Proteomes" id="UP000440224">
    <property type="component" value="Unassembled WGS sequence"/>
</dbReference>
<feature type="domain" description="Beta-ketoacyl-[acyl-carrier-protein] synthase III N-terminal" evidence="4">
    <location>
        <begin position="139"/>
        <end position="216"/>
    </location>
</feature>
<reference evidence="5 6" key="1">
    <citation type="submission" date="2019-10" db="EMBL/GenBank/DDBJ databases">
        <title>A soil myxobacterium in the family Polyangiaceae.</title>
        <authorList>
            <person name="Li Y."/>
            <person name="Wang J."/>
        </authorList>
    </citation>
    <scope>NUCLEOTIDE SEQUENCE [LARGE SCALE GENOMIC DNA]</scope>
    <source>
        <strain evidence="5 6">DSM 14734</strain>
    </source>
</reference>
<feature type="domain" description="Beta-ketoacyl-[acyl-carrier-protein] synthase III C-terminal" evidence="3">
    <location>
        <begin position="253"/>
        <end position="338"/>
    </location>
</feature>
<name>A0A6N7QAA6_9BACT</name>
<dbReference type="GO" id="GO:0004315">
    <property type="term" value="F:3-oxoacyl-[acyl-carrier-protein] synthase activity"/>
    <property type="evidence" value="ECO:0007669"/>
    <property type="project" value="InterPro"/>
</dbReference>
<evidence type="ECO:0000256" key="1">
    <source>
        <dbReference type="ARBA" id="ARBA00022679"/>
    </source>
</evidence>
<dbReference type="Gene3D" id="3.40.47.10">
    <property type="match status" value="1"/>
</dbReference>
<dbReference type="GO" id="GO:0006633">
    <property type="term" value="P:fatty acid biosynthetic process"/>
    <property type="evidence" value="ECO:0007669"/>
    <property type="project" value="InterPro"/>
</dbReference>